<evidence type="ECO:0000256" key="2">
    <source>
        <dbReference type="ARBA" id="ARBA00006275"/>
    </source>
</evidence>
<dbReference type="SUPFAM" id="SSF48452">
    <property type="entry name" value="TPR-like"/>
    <property type="match status" value="1"/>
</dbReference>
<evidence type="ECO:0000256" key="3">
    <source>
        <dbReference type="ARBA" id="ARBA00022729"/>
    </source>
</evidence>
<evidence type="ECO:0000313" key="9">
    <source>
        <dbReference type="EMBL" id="MBB5283809.1"/>
    </source>
</evidence>
<dbReference type="Pfam" id="PF14322">
    <property type="entry name" value="SusD-like_3"/>
    <property type="match status" value="1"/>
</dbReference>
<keyword evidence="4" id="KW-0472">Membrane</keyword>
<gene>
    <name evidence="9" type="ORF">HNQ92_001935</name>
</gene>
<accession>A0A840TVY0</accession>
<evidence type="ECO:0000256" key="4">
    <source>
        <dbReference type="ARBA" id="ARBA00023136"/>
    </source>
</evidence>
<sequence>MKKRTITLAALVLSMLLFYASCNEKRLDLQPLTPTEASFFTEEDDFNRAVLGTYAKLTDYYWYAGGSWLHGFWLLPGDDITTSGTVPFEIFGTLQPANGTINTFYRVSYQLINRANTVLQKLEQESGVISSSERKNRFRGEVLFLRGYANFLLWNYFGTSPLITKRIQSAEEITQPSSSGTALLDQAIADFTEAAATLPTTWDGSNRGRVTRNSANGMLGKALVFRASVTGNTADYTAAIMAFNALSGLSLMPNFRSNFDVREENNAESLFEYQASQPGGGDNPWLPNDFEANGVGSTSTYWGFYENHYTLFGGAPFLATQKLVDAFEPGDPRRLITLDPATKVFNKYWNTGDQKSQSDVASVNNPRILRYADVLLLKAEALVESGGSTTEAIGLVNQIRTRARTMVAGGTAPANFSTAETSRTQIMEWIRAERLRELAGEEGIRWLDLRRWHLGGKINLAGWDWSSVRNDISFDPARHTLYPIPTGETDLNPNVSQNAGY</sequence>
<dbReference type="Gene3D" id="1.25.40.390">
    <property type="match status" value="1"/>
</dbReference>
<protein>
    <recommendedName>
        <fullName evidence="11">RagB/SusD family nutrient uptake outer membrane protein</fullName>
    </recommendedName>
</protein>
<dbReference type="InterPro" id="IPR011990">
    <property type="entry name" value="TPR-like_helical_dom_sf"/>
</dbReference>
<dbReference type="InterPro" id="IPR012944">
    <property type="entry name" value="SusD_RagB_dom"/>
</dbReference>
<dbReference type="AlphaFoldDB" id="A0A840TVY0"/>
<reference evidence="9 10" key="1">
    <citation type="submission" date="2020-08" db="EMBL/GenBank/DDBJ databases">
        <title>Genomic Encyclopedia of Type Strains, Phase IV (KMG-IV): sequencing the most valuable type-strain genomes for metagenomic binning, comparative biology and taxonomic classification.</title>
        <authorList>
            <person name="Goeker M."/>
        </authorList>
    </citation>
    <scope>NUCLEOTIDE SEQUENCE [LARGE SCALE GENOMIC DNA]</scope>
    <source>
        <strain evidence="9 10">DSM 105074</strain>
    </source>
</reference>
<dbReference type="CDD" id="cd08977">
    <property type="entry name" value="SusD"/>
    <property type="match status" value="1"/>
</dbReference>
<evidence type="ECO:0000259" key="8">
    <source>
        <dbReference type="Pfam" id="PF14322"/>
    </source>
</evidence>
<feature type="domain" description="SusD-like N-terminal" evidence="8">
    <location>
        <begin position="96"/>
        <end position="220"/>
    </location>
</feature>
<dbReference type="Pfam" id="PF07980">
    <property type="entry name" value="SusD_RagB"/>
    <property type="match status" value="1"/>
</dbReference>
<keyword evidence="5" id="KW-0998">Cell outer membrane</keyword>
<dbReference type="InterPro" id="IPR033985">
    <property type="entry name" value="SusD-like_N"/>
</dbReference>
<proteinExistence type="inferred from homology"/>
<feature type="chain" id="PRO_5032847126" description="RagB/SusD family nutrient uptake outer membrane protein" evidence="6">
    <location>
        <begin position="21"/>
        <end position="501"/>
    </location>
</feature>
<evidence type="ECO:0000256" key="1">
    <source>
        <dbReference type="ARBA" id="ARBA00004442"/>
    </source>
</evidence>
<comment type="caution">
    <text evidence="9">The sequence shown here is derived from an EMBL/GenBank/DDBJ whole genome shotgun (WGS) entry which is preliminary data.</text>
</comment>
<evidence type="ECO:0008006" key="11">
    <source>
        <dbReference type="Google" id="ProtNLM"/>
    </source>
</evidence>
<feature type="domain" description="RagB/SusD" evidence="7">
    <location>
        <begin position="343"/>
        <end position="501"/>
    </location>
</feature>
<dbReference type="Proteomes" id="UP000557307">
    <property type="component" value="Unassembled WGS sequence"/>
</dbReference>
<keyword evidence="3 6" id="KW-0732">Signal</keyword>
<dbReference type="RefSeq" id="WP_184173503.1">
    <property type="nucleotide sequence ID" value="NZ_JACHGF010000002.1"/>
</dbReference>
<evidence type="ECO:0000256" key="6">
    <source>
        <dbReference type="SAM" id="SignalP"/>
    </source>
</evidence>
<comment type="similarity">
    <text evidence="2">Belongs to the SusD family.</text>
</comment>
<dbReference type="EMBL" id="JACHGF010000002">
    <property type="protein sequence ID" value="MBB5283809.1"/>
    <property type="molecule type" value="Genomic_DNA"/>
</dbReference>
<evidence type="ECO:0000256" key="5">
    <source>
        <dbReference type="ARBA" id="ARBA00023237"/>
    </source>
</evidence>
<name>A0A840TVY0_9BACT</name>
<keyword evidence="10" id="KW-1185">Reference proteome</keyword>
<feature type="signal peptide" evidence="6">
    <location>
        <begin position="1"/>
        <end position="20"/>
    </location>
</feature>
<comment type="subcellular location">
    <subcellularLocation>
        <location evidence="1">Cell outer membrane</location>
    </subcellularLocation>
</comment>
<organism evidence="9 10">
    <name type="scientific">Rhabdobacter roseus</name>
    <dbReference type="NCBI Taxonomy" id="1655419"/>
    <lineage>
        <taxon>Bacteria</taxon>
        <taxon>Pseudomonadati</taxon>
        <taxon>Bacteroidota</taxon>
        <taxon>Cytophagia</taxon>
        <taxon>Cytophagales</taxon>
        <taxon>Cytophagaceae</taxon>
        <taxon>Rhabdobacter</taxon>
    </lineage>
</organism>
<dbReference type="GO" id="GO:0009279">
    <property type="term" value="C:cell outer membrane"/>
    <property type="evidence" value="ECO:0007669"/>
    <property type="project" value="UniProtKB-SubCell"/>
</dbReference>
<evidence type="ECO:0000313" key="10">
    <source>
        <dbReference type="Proteomes" id="UP000557307"/>
    </source>
</evidence>
<evidence type="ECO:0000259" key="7">
    <source>
        <dbReference type="Pfam" id="PF07980"/>
    </source>
</evidence>